<feature type="transmembrane region" description="Helical" evidence="6">
    <location>
        <begin position="93"/>
        <end position="114"/>
    </location>
</feature>
<feature type="transmembrane region" description="Helical" evidence="6">
    <location>
        <begin position="220"/>
        <end position="239"/>
    </location>
</feature>
<keyword evidence="2" id="KW-1003">Cell membrane</keyword>
<dbReference type="KEGG" id="lsd:EMK97_07660"/>
<dbReference type="OrthoDB" id="255482at2"/>
<feature type="transmembrane region" description="Helical" evidence="6">
    <location>
        <begin position="398"/>
        <end position="417"/>
    </location>
</feature>
<dbReference type="NCBIfam" id="NF008611">
    <property type="entry name" value="PRK11588.1"/>
    <property type="match status" value="1"/>
</dbReference>
<feature type="transmembrane region" description="Helical" evidence="6">
    <location>
        <begin position="301"/>
        <end position="319"/>
    </location>
</feature>
<dbReference type="GO" id="GO:0005886">
    <property type="term" value="C:plasma membrane"/>
    <property type="evidence" value="ECO:0007669"/>
    <property type="project" value="UniProtKB-SubCell"/>
</dbReference>
<evidence type="ECO:0000256" key="3">
    <source>
        <dbReference type="ARBA" id="ARBA00022692"/>
    </source>
</evidence>
<keyword evidence="8" id="KW-1185">Reference proteome</keyword>
<protein>
    <submittedName>
        <fullName evidence="7">Putative basic amino acid antiporter YfcC</fullName>
    </submittedName>
</protein>
<evidence type="ECO:0000256" key="5">
    <source>
        <dbReference type="ARBA" id="ARBA00023136"/>
    </source>
</evidence>
<evidence type="ECO:0000313" key="8">
    <source>
        <dbReference type="Proteomes" id="UP000290244"/>
    </source>
</evidence>
<comment type="subcellular location">
    <subcellularLocation>
        <location evidence="1">Cell membrane</location>
        <topology evidence="1">Multi-pass membrane protein</topology>
    </subcellularLocation>
</comment>
<feature type="transmembrane region" description="Helical" evidence="6">
    <location>
        <begin position="369"/>
        <end position="391"/>
    </location>
</feature>
<keyword evidence="3 6" id="KW-0812">Transmembrane</keyword>
<dbReference type="InterPro" id="IPR018385">
    <property type="entry name" value="C4_dicarb_anaerob_car-like"/>
</dbReference>
<evidence type="ECO:0000256" key="1">
    <source>
        <dbReference type="ARBA" id="ARBA00004651"/>
    </source>
</evidence>
<evidence type="ECO:0000313" key="7">
    <source>
        <dbReference type="EMBL" id="QBG35597.1"/>
    </source>
</evidence>
<feature type="transmembrane region" description="Helical" evidence="6">
    <location>
        <begin position="437"/>
        <end position="458"/>
    </location>
</feature>
<feature type="transmembrane region" description="Helical" evidence="6">
    <location>
        <begin position="158"/>
        <end position="177"/>
    </location>
</feature>
<dbReference type="AlphaFoldDB" id="A0A4P6P839"/>
<evidence type="ECO:0000256" key="6">
    <source>
        <dbReference type="SAM" id="Phobius"/>
    </source>
</evidence>
<feature type="transmembrane region" description="Helical" evidence="6">
    <location>
        <begin position="339"/>
        <end position="357"/>
    </location>
</feature>
<dbReference type="RefSeq" id="WP_130600928.1">
    <property type="nucleotide sequence ID" value="NZ_CP034759.1"/>
</dbReference>
<dbReference type="Pfam" id="PF03606">
    <property type="entry name" value="DcuC"/>
    <property type="match status" value="1"/>
</dbReference>
<reference evidence="7 8" key="1">
    <citation type="submission" date="2018-12" db="EMBL/GenBank/DDBJ databases">
        <title>Complete genome of Litorilituus sediminis.</title>
        <authorList>
            <person name="Liu A."/>
            <person name="Rong J."/>
        </authorList>
    </citation>
    <scope>NUCLEOTIDE SEQUENCE [LARGE SCALE GENOMIC DNA]</scope>
    <source>
        <strain evidence="7 8">JCM 17549</strain>
    </source>
</reference>
<dbReference type="PANTHER" id="PTHR43652:SF2">
    <property type="entry name" value="BASIC AMINO ACID ANTIPORTER YFCC-RELATED"/>
    <property type="match status" value="1"/>
</dbReference>
<name>A0A4P6P839_9GAMM</name>
<proteinExistence type="predicted"/>
<gene>
    <name evidence="7" type="primary">yfcC</name>
    <name evidence="7" type="ORF">EMK97_07660</name>
</gene>
<sequence length="491" mass="52585">MTKPVSNGNTKTKVMPDAFIILFFVVLLAALATHFIPAGKFATEINQETGKKVLVSDSYQVVTDYDGVPLFAAGGDIGFFNFAFEGMVSGDKWGSAIGVMMFIILTGGAFGIVMKTGAVDNGVFALISKTQKLEQLFIPILFTLFSIGGAIFGMGEEAIAFCIVLLPLMLAIGYDSITTVMVTYVATQIGFAASWMNPFSVAIAQGIADIPLMSGMEFRLVMWFVLTAIGVVFTMRYAANIKAEPKLSPNYHIDKNFKADEAEQSVRAFDKADSAILLSFFLTIAWVIWGVISQGYYIPEIASQFFTMGVIIGTLAVLFKRLNINQVADAFKQGAKDLLPAAMIVGMAKGIVIILGGDQADEASVLNTILYAAANAIGELPTALSALLMFIFQSIFNFFIASGSGQAALTMPLMAPLSDLVGVSRQTAVLAFQLGDGLTNLIIPTSASLIGCLGVARIDWLVWAKFISKFMLLIMSSAALFIVIAVSINFS</sequence>
<feature type="transmembrane region" description="Helical" evidence="6">
    <location>
        <begin position="135"/>
        <end position="152"/>
    </location>
</feature>
<keyword evidence="5 6" id="KW-0472">Membrane</keyword>
<feature type="transmembrane region" description="Helical" evidence="6">
    <location>
        <begin position="275"/>
        <end position="295"/>
    </location>
</feature>
<evidence type="ECO:0000256" key="4">
    <source>
        <dbReference type="ARBA" id="ARBA00022989"/>
    </source>
</evidence>
<dbReference type="InterPro" id="IPR051679">
    <property type="entry name" value="DASS-Related_Transporters"/>
</dbReference>
<keyword evidence="4 6" id="KW-1133">Transmembrane helix</keyword>
<dbReference type="EMBL" id="CP034759">
    <property type="protein sequence ID" value="QBG35597.1"/>
    <property type="molecule type" value="Genomic_DNA"/>
</dbReference>
<evidence type="ECO:0000256" key="2">
    <source>
        <dbReference type="ARBA" id="ARBA00022475"/>
    </source>
</evidence>
<feature type="transmembrane region" description="Helical" evidence="6">
    <location>
        <begin position="189"/>
        <end position="208"/>
    </location>
</feature>
<organism evidence="7 8">
    <name type="scientific">Litorilituus sediminis</name>
    <dbReference type="NCBI Taxonomy" id="718192"/>
    <lineage>
        <taxon>Bacteria</taxon>
        <taxon>Pseudomonadati</taxon>
        <taxon>Pseudomonadota</taxon>
        <taxon>Gammaproteobacteria</taxon>
        <taxon>Alteromonadales</taxon>
        <taxon>Colwelliaceae</taxon>
        <taxon>Litorilituus</taxon>
    </lineage>
</organism>
<accession>A0A4P6P839</accession>
<dbReference type="PANTHER" id="PTHR43652">
    <property type="entry name" value="BASIC AMINO ACID ANTIPORTER YFCC-RELATED"/>
    <property type="match status" value="1"/>
</dbReference>
<dbReference type="Proteomes" id="UP000290244">
    <property type="component" value="Chromosome"/>
</dbReference>
<feature type="transmembrane region" description="Helical" evidence="6">
    <location>
        <begin position="470"/>
        <end position="490"/>
    </location>
</feature>